<dbReference type="SMART" id="SM00355">
    <property type="entry name" value="ZnF_C2H2"/>
    <property type="match status" value="4"/>
</dbReference>
<dbReference type="VEuPathDB" id="FungiDB:PYU1_G007222"/>
<protein>
    <recommendedName>
        <fullName evidence="6">C2H2-type domain-containing protein</fullName>
    </recommendedName>
</protein>
<accession>K3WQJ5</accession>
<dbReference type="EnsemblProtists" id="PYU1_T007237">
    <property type="protein sequence ID" value="PYU1_T007237"/>
    <property type="gene ID" value="PYU1_G007222"/>
</dbReference>
<evidence type="ECO:0000313" key="8">
    <source>
        <dbReference type="Proteomes" id="UP000019132"/>
    </source>
</evidence>
<keyword evidence="4" id="KW-0862">Zinc</keyword>
<keyword evidence="8" id="KW-1185">Reference proteome</keyword>
<dbReference type="InterPro" id="IPR036236">
    <property type="entry name" value="Znf_C2H2_sf"/>
</dbReference>
<dbReference type="GO" id="GO:0045944">
    <property type="term" value="P:positive regulation of transcription by RNA polymerase II"/>
    <property type="evidence" value="ECO:0007669"/>
    <property type="project" value="UniProtKB-ARBA"/>
</dbReference>
<evidence type="ECO:0000256" key="5">
    <source>
        <dbReference type="PROSITE-ProRule" id="PRU00042"/>
    </source>
</evidence>
<dbReference type="GO" id="GO:0008270">
    <property type="term" value="F:zinc ion binding"/>
    <property type="evidence" value="ECO:0007669"/>
    <property type="project" value="UniProtKB-KW"/>
</dbReference>
<organism evidence="7 8">
    <name type="scientific">Globisporangium ultimum (strain ATCC 200006 / CBS 805.95 / DAOM BR144)</name>
    <name type="common">Pythium ultimum</name>
    <dbReference type="NCBI Taxonomy" id="431595"/>
    <lineage>
        <taxon>Eukaryota</taxon>
        <taxon>Sar</taxon>
        <taxon>Stramenopiles</taxon>
        <taxon>Oomycota</taxon>
        <taxon>Peronosporomycetes</taxon>
        <taxon>Pythiales</taxon>
        <taxon>Pythiaceae</taxon>
        <taxon>Globisporangium</taxon>
    </lineage>
</organism>
<dbReference type="PROSITE" id="PS00028">
    <property type="entry name" value="ZINC_FINGER_C2H2_1"/>
    <property type="match status" value="4"/>
</dbReference>
<dbReference type="InterPro" id="IPR013087">
    <property type="entry name" value="Znf_C2H2_type"/>
</dbReference>
<evidence type="ECO:0000256" key="3">
    <source>
        <dbReference type="ARBA" id="ARBA00022771"/>
    </source>
</evidence>
<sequence length="232" mass="26618">MCDSPVQYDIKSEGTSTPRARAFLCPEPDCNQRFHRKFTLREHLKTHTGEKPYQCTIPTCAKRFSTSGNLARHRRLHAMKNLPCPYPDCTRIFTKQHKLERHVKVHMGSSAYGCTAAGCTKSFSTSGNLSRHMRTQHHVQSNSKIFEPISPNPAYQQFEYHQHMHAQTSTWATEAAALPLFESADQVTDQDIVELLHCLFTEEDPEDCFNKPQFVLNSQQQMTPQPQFAMFD</sequence>
<dbReference type="SUPFAM" id="SSF57667">
    <property type="entry name" value="beta-beta-alpha zinc fingers"/>
    <property type="match status" value="2"/>
</dbReference>
<evidence type="ECO:0000256" key="1">
    <source>
        <dbReference type="ARBA" id="ARBA00022723"/>
    </source>
</evidence>
<dbReference type="GO" id="GO:0000978">
    <property type="term" value="F:RNA polymerase II cis-regulatory region sequence-specific DNA binding"/>
    <property type="evidence" value="ECO:0007669"/>
    <property type="project" value="TreeGrafter"/>
</dbReference>
<evidence type="ECO:0000256" key="2">
    <source>
        <dbReference type="ARBA" id="ARBA00022737"/>
    </source>
</evidence>
<dbReference type="FunFam" id="3.30.160.60:FF:002343">
    <property type="entry name" value="Zinc finger protein 33A"/>
    <property type="match status" value="1"/>
</dbReference>
<dbReference type="PANTHER" id="PTHR19818">
    <property type="entry name" value="ZINC FINGER PROTEIN ZIC AND GLI"/>
    <property type="match status" value="1"/>
</dbReference>
<dbReference type="GO" id="GO:0005634">
    <property type="term" value="C:nucleus"/>
    <property type="evidence" value="ECO:0007669"/>
    <property type="project" value="UniProtKB-ARBA"/>
</dbReference>
<reference evidence="8" key="2">
    <citation type="submission" date="2010-04" db="EMBL/GenBank/DDBJ databases">
        <authorList>
            <person name="Buell R."/>
            <person name="Hamilton J."/>
            <person name="Hostetler J."/>
        </authorList>
    </citation>
    <scope>NUCLEOTIDE SEQUENCE [LARGE SCALE GENOMIC DNA]</scope>
    <source>
        <strain evidence="8">DAOM:BR144</strain>
    </source>
</reference>
<evidence type="ECO:0000313" key="7">
    <source>
        <dbReference type="EnsemblProtists" id="PYU1_T007237"/>
    </source>
</evidence>
<proteinExistence type="predicted"/>
<name>K3WQJ5_GLOUD</name>
<dbReference type="Pfam" id="PF00096">
    <property type="entry name" value="zf-C2H2"/>
    <property type="match status" value="4"/>
</dbReference>
<keyword evidence="1" id="KW-0479">Metal-binding</keyword>
<keyword evidence="2" id="KW-0677">Repeat</keyword>
<dbReference type="GO" id="GO:0000981">
    <property type="term" value="F:DNA-binding transcription factor activity, RNA polymerase II-specific"/>
    <property type="evidence" value="ECO:0007669"/>
    <property type="project" value="TreeGrafter"/>
</dbReference>
<feature type="domain" description="C2H2-type" evidence="6">
    <location>
        <begin position="112"/>
        <end position="143"/>
    </location>
</feature>
<dbReference type="PANTHER" id="PTHR19818:SF139">
    <property type="entry name" value="PAIR-RULE PROTEIN ODD-PAIRED"/>
    <property type="match status" value="1"/>
</dbReference>
<reference evidence="7" key="3">
    <citation type="submission" date="2015-02" db="UniProtKB">
        <authorList>
            <consortium name="EnsemblProtists"/>
        </authorList>
    </citation>
    <scope>IDENTIFICATION</scope>
    <source>
        <strain evidence="7">DAOM BR144</strain>
    </source>
</reference>
<keyword evidence="3 5" id="KW-0863">Zinc-finger</keyword>
<reference evidence="8" key="1">
    <citation type="journal article" date="2010" name="Genome Biol.">
        <title>Genome sequence of the necrotrophic plant pathogen Pythium ultimum reveals original pathogenicity mechanisms and effector repertoire.</title>
        <authorList>
            <person name="Levesque C.A."/>
            <person name="Brouwer H."/>
            <person name="Cano L."/>
            <person name="Hamilton J.P."/>
            <person name="Holt C."/>
            <person name="Huitema E."/>
            <person name="Raffaele S."/>
            <person name="Robideau G.P."/>
            <person name="Thines M."/>
            <person name="Win J."/>
            <person name="Zerillo M.M."/>
            <person name="Beakes G.W."/>
            <person name="Boore J.L."/>
            <person name="Busam D."/>
            <person name="Dumas B."/>
            <person name="Ferriera S."/>
            <person name="Fuerstenberg S.I."/>
            <person name="Gachon C.M."/>
            <person name="Gaulin E."/>
            <person name="Govers F."/>
            <person name="Grenville-Briggs L."/>
            <person name="Horner N."/>
            <person name="Hostetler J."/>
            <person name="Jiang R.H."/>
            <person name="Johnson J."/>
            <person name="Krajaejun T."/>
            <person name="Lin H."/>
            <person name="Meijer H.J."/>
            <person name="Moore B."/>
            <person name="Morris P."/>
            <person name="Phuntmart V."/>
            <person name="Puiu D."/>
            <person name="Shetty J."/>
            <person name="Stajich J.E."/>
            <person name="Tripathy S."/>
            <person name="Wawra S."/>
            <person name="van West P."/>
            <person name="Whitty B.R."/>
            <person name="Coutinho P.M."/>
            <person name="Henrissat B."/>
            <person name="Martin F."/>
            <person name="Thomas P.D."/>
            <person name="Tyler B.M."/>
            <person name="De Vries R.P."/>
            <person name="Kamoun S."/>
            <person name="Yandell M."/>
            <person name="Tisserat N."/>
            <person name="Buell C.R."/>
        </authorList>
    </citation>
    <scope>NUCLEOTIDE SEQUENCE</scope>
    <source>
        <strain evidence="8">DAOM:BR144</strain>
    </source>
</reference>
<dbReference type="Gene3D" id="3.30.160.60">
    <property type="entry name" value="Classic Zinc Finger"/>
    <property type="match status" value="4"/>
</dbReference>
<feature type="domain" description="C2H2-type" evidence="6">
    <location>
        <begin position="23"/>
        <end position="52"/>
    </location>
</feature>
<dbReference type="EMBL" id="GL376629">
    <property type="status" value="NOT_ANNOTATED_CDS"/>
    <property type="molecule type" value="Genomic_DNA"/>
</dbReference>
<dbReference type="InParanoid" id="K3WQJ5"/>
<dbReference type="PROSITE" id="PS50157">
    <property type="entry name" value="ZINC_FINGER_C2H2_2"/>
    <property type="match status" value="4"/>
</dbReference>
<evidence type="ECO:0000256" key="4">
    <source>
        <dbReference type="ARBA" id="ARBA00022833"/>
    </source>
</evidence>
<feature type="domain" description="C2H2-type" evidence="6">
    <location>
        <begin position="82"/>
        <end position="111"/>
    </location>
</feature>
<dbReference type="AlphaFoldDB" id="K3WQJ5"/>
<feature type="domain" description="C2H2-type" evidence="6">
    <location>
        <begin position="53"/>
        <end position="82"/>
    </location>
</feature>
<dbReference type="HOGENOM" id="CLU_057431_1_2_1"/>
<dbReference type="STRING" id="431595.K3WQJ5"/>
<evidence type="ECO:0000259" key="6">
    <source>
        <dbReference type="PROSITE" id="PS50157"/>
    </source>
</evidence>
<dbReference type="eggNOG" id="KOG1721">
    <property type="taxonomic scope" value="Eukaryota"/>
</dbReference>
<dbReference type="Proteomes" id="UP000019132">
    <property type="component" value="Unassembled WGS sequence"/>
</dbReference>
<dbReference type="InterPro" id="IPR050329">
    <property type="entry name" value="GLI_C2H2-zinc-finger"/>
</dbReference>